<feature type="binding site" evidence="10">
    <location>
        <position position="77"/>
    </location>
    <ligand>
        <name>pyridoxal 5'-phosphate</name>
        <dbReference type="ChEBI" id="CHEBI:597326"/>
    </ligand>
</feature>
<reference evidence="13 14" key="1">
    <citation type="submission" date="2019-02" db="EMBL/GenBank/DDBJ databases">
        <title>Deep-cultivation of Planctomycetes and their phenomic and genomic characterization uncovers novel biology.</title>
        <authorList>
            <person name="Wiegand S."/>
            <person name="Jogler M."/>
            <person name="Boedeker C."/>
            <person name="Pinto D."/>
            <person name="Vollmers J."/>
            <person name="Rivas-Marin E."/>
            <person name="Kohn T."/>
            <person name="Peeters S.H."/>
            <person name="Heuer A."/>
            <person name="Rast P."/>
            <person name="Oberbeckmann S."/>
            <person name="Bunk B."/>
            <person name="Jeske O."/>
            <person name="Meyerdierks A."/>
            <person name="Storesund J.E."/>
            <person name="Kallscheuer N."/>
            <person name="Luecker S."/>
            <person name="Lage O.M."/>
            <person name="Pohl T."/>
            <person name="Merkel B.J."/>
            <person name="Hornburger P."/>
            <person name="Mueller R.-W."/>
            <person name="Bruemmer F."/>
            <person name="Labrenz M."/>
            <person name="Spormann A.M."/>
            <person name="Op den Camp H."/>
            <person name="Overmann J."/>
            <person name="Amann R."/>
            <person name="Jetten M.S.M."/>
            <person name="Mascher T."/>
            <person name="Medema M.H."/>
            <person name="Devos D.P."/>
            <person name="Kaster A.-K."/>
            <person name="Ovreas L."/>
            <person name="Rohde M."/>
            <person name="Galperin M.Y."/>
            <person name="Jogler C."/>
        </authorList>
    </citation>
    <scope>NUCLEOTIDE SEQUENCE [LARGE SCALE GENOMIC DNA]</scope>
    <source>
        <strain evidence="13 14">K23_9</strain>
    </source>
</reference>
<dbReference type="NCBIfam" id="TIGR01139">
    <property type="entry name" value="cysK"/>
    <property type="match status" value="1"/>
</dbReference>
<feature type="domain" description="Tryptophan synthase beta chain-like PALP" evidence="12">
    <location>
        <begin position="11"/>
        <end position="296"/>
    </location>
</feature>
<keyword evidence="5" id="KW-0028">Amino-acid biosynthesis</keyword>
<dbReference type="EC" id="2.5.1.47" evidence="4"/>
<evidence type="ECO:0000256" key="9">
    <source>
        <dbReference type="ARBA" id="ARBA00047931"/>
    </source>
</evidence>
<feature type="modified residue" description="N6-(pyridoxal phosphate)lysine" evidence="11">
    <location>
        <position position="47"/>
    </location>
</feature>
<evidence type="ECO:0000259" key="12">
    <source>
        <dbReference type="Pfam" id="PF00291"/>
    </source>
</evidence>
<dbReference type="SUPFAM" id="SSF53686">
    <property type="entry name" value="Tryptophan synthase beta subunit-like PLP-dependent enzymes"/>
    <property type="match status" value="1"/>
</dbReference>
<organism evidence="13 14">
    <name type="scientific">Stieleria marina</name>
    <dbReference type="NCBI Taxonomy" id="1930275"/>
    <lineage>
        <taxon>Bacteria</taxon>
        <taxon>Pseudomonadati</taxon>
        <taxon>Planctomycetota</taxon>
        <taxon>Planctomycetia</taxon>
        <taxon>Pirellulales</taxon>
        <taxon>Pirellulaceae</taxon>
        <taxon>Stieleria</taxon>
    </lineage>
</organism>
<evidence type="ECO:0000256" key="7">
    <source>
        <dbReference type="ARBA" id="ARBA00022898"/>
    </source>
</evidence>
<feature type="binding site" evidence="10">
    <location>
        <begin position="181"/>
        <end position="185"/>
    </location>
    <ligand>
        <name>pyridoxal 5'-phosphate</name>
        <dbReference type="ChEBI" id="CHEBI:597326"/>
    </ligand>
</feature>
<dbReference type="InterPro" id="IPR005856">
    <property type="entry name" value="Cys_synth"/>
</dbReference>
<name>A0A517NTE5_9BACT</name>
<evidence type="ECO:0000256" key="4">
    <source>
        <dbReference type="ARBA" id="ARBA00012681"/>
    </source>
</evidence>
<evidence type="ECO:0000256" key="3">
    <source>
        <dbReference type="ARBA" id="ARBA00007103"/>
    </source>
</evidence>
<comment type="similarity">
    <text evidence="3">Belongs to the cysteine synthase/cystathionine beta-synthase family.</text>
</comment>
<evidence type="ECO:0000256" key="5">
    <source>
        <dbReference type="ARBA" id="ARBA00022605"/>
    </source>
</evidence>
<comment type="pathway">
    <text evidence="2">Amino-acid biosynthesis; L-cysteine biosynthesis; L-cysteine from L-serine: step 2/2.</text>
</comment>
<dbReference type="CDD" id="cd01561">
    <property type="entry name" value="CBS_like"/>
    <property type="match status" value="1"/>
</dbReference>
<evidence type="ECO:0000256" key="1">
    <source>
        <dbReference type="ARBA" id="ARBA00001933"/>
    </source>
</evidence>
<comment type="catalytic activity">
    <reaction evidence="9">
        <text>O-acetyl-L-serine + hydrogen sulfide = L-cysteine + acetate</text>
        <dbReference type="Rhea" id="RHEA:14829"/>
        <dbReference type="ChEBI" id="CHEBI:29919"/>
        <dbReference type="ChEBI" id="CHEBI:30089"/>
        <dbReference type="ChEBI" id="CHEBI:35235"/>
        <dbReference type="ChEBI" id="CHEBI:58340"/>
        <dbReference type="EC" id="2.5.1.47"/>
    </reaction>
</comment>
<evidence type="ECO:0000256" key="2">
    <source>
        <dbReference type="ARBA" id="ARBA00004962"/>
    </source>
</evidence>
<evidence type="ECO:0000313" key="13">
    <source>
        <dbReference type="EMBL" id="QDT10392.1"/>
    </source>
</evidence>
<dbReference type="InterPro" id="IPR036052">
    <property type="entry name" value="TrpB-like_PALP_sf"/>
</dbReference>
<dbReference type="InterPro" id="IPR005859">
    <property type="entry name" value="CysK"/>
</dbReference>
<evidence type="ECO:0000256" key="8">
    <source>
        <dbReference type="ARBA" id="ARBA00023192"/>
    </source>
</evidence>
<evidence type="ECO:0000256" key="6">
    <source>
        <dbReference type="ARBA" id="ARBA00022679"/>
    </source>
</evidence>
<keyword evidence="6 13" id="KW-0808">Transferase</keyword>
<dbReference type="Pfam" id="PF00291">
    <property type="entry name" value="PALP"/>
    <property type="match status" value="1"/>
</dbReference>
<proteinExistence type="inferred from homology"/>
<dbReference type="RefSeq" id="WP_145417941.1">
    <property type="nucleotide sequence ID" value="NZ_CP036526.1"/>
</dbReference>
<feature type="binding site" evidence="10">
    <location>
        <position position="269"/>
    </location>
    <ligand>
        <name>pyridoxal 5'-phosphate</name>
        <dbReference type="ChEBI" id="CHEBI:597326"/>
    </ligand>
</feature>
<keyword evidence="8" id="KW-0198">Cysteine biosynthesis</keyword>
<protein>
    <recommendedName>
        <fullName evidence="4">cysteine synthase</fullName>
        <ecNumber evidence="4">2.5.1.47</ecNumber>
    </recommendedName>
</protein>
<dbReference type="PANTHER" id="PTHR10314">
    <property type="entry name" value="CYSTATHIONINE BETA-SYNTHASE"/>
    <property type="match status" value="1"/>
</dbReference>
<evidence type="ECO:0000256" key="10">
    <source>
        <dbReference type="PIRSR" id="PIRSR605856-50"/>
    </source>
</evidence>
<evidence type="ECO:0000313" key="14">
    <source>
        <dbReference type="Proteomes" id="UP000319817"/>
    </source>
</evidence>
<dbReference type="AlphaFoldDB" id="A0A517NTE5"/>
<dbReference type="OrthoDB" id="9808024at2"/>
<evidence type="ECO:0000256" key="11">
    <source>
        <dbReference type="PIRSR" id="PIRSR605856-51"/>
    </source>
</evidence>
<dbReference type="GO" id="GO:0005737">
    <property type="term" value="C:cytoplasm"/>
    <property type="evidence" value="ECO:0007669"/>
    <property type="project" value="UniProtKB-ARBA"/>
</dbReference>
<dbReference type="GO" id="GO:0004124">
    <property type="term" value="F:cysteine synthase activity"/>
    <property type="evidence" value="ECO:0007669"/>
    <property type="project" value="UniProtKB-EC"/>
</dbReference>
<accession>A0A517NTE5</accession>
<keyword evidence="7 10" id="KW-0663">Pyridoxal phosphate</keyword>
<dbReference type="InterPro" id="IPR001926">
    <property type="entry name" value="TrpB-like_PALP"/>
</dbReference>
<sequence length="313" mass="32968">MPRGKTYDNATRAIGDTPMIKINRLVPDGGATVFAKCEFFQPLNSVKDRIGVAMIEAGETDGKINADTHVIEPTSGNTGIALAFVCAAKGYKLTLTMPESMSVERRALLRAMGANLVLTPAGEGMKGAINRAAELVDSTDNAFMPQQFENPANPAIHEATTGPEIWEDSGQQIDAIVAGVGTGGTITGVSRYLKSKNPDFKAFAVEPTHSAVISGSGPGKHRIQGIGAGFVPANLDTSIVDDVVLVEDEDAFEWGRNLAKQEGIVAGISSGANMYAAAQIAARPEMKGKRIVTIMCSLGERYLSTPLFGDLGI</sequence>
<gene>
    <name evidence="13" type="primary">cysK</name>
    <name evidence="13" type="ORF">K239x_23480</name>
</gene>
<dbReference type="NCBIfam" id="TIGR01136">
    <property type="entry name" value="cysKM"/>
    <property type="match status" value="1"/>
</dbReference>
<dbReference type="Proteomes" id="UP000319817">
    <property type="component" value="Chromosome"/>
</dbReference>
<dbReference type="FunFam" id="3.40.50.1100:FF:000067">
    <property type="entry name" value="Cysteine synthase"/>
    <property type="match status" value="1"/>
</dbReference>
<dbReference type="EMBL" id="CP036526">
    <property type="protein sequence ID" value="QDT10392.1"/>
    <property type="molecule type" value="Genomic_DNA"/>
</dbReference>
<dbReference type="Gene3D" id="3.40.50.1100">
    <property type="match status" value="2"/>
</dbReference>
<dbReference type="InterPro" id="IPR050214">
    <property type="entry name" value="Cys_Synth/Cystath_Beta-Synth"/>
</dbReference>
<keyword evidence="14" id="KW-1185">Reference proteome</keyword>
<comment type="cofactor">
    <cofactor evidence="1 10">
        <name>pyridoxal 5'-phosphate</name>
        <dbReference type="ChEBI" id="CHEBI:597326"/>
    </cofactor>
</comment>
<dbReference type="GO" id="GO:0006535">
    <property type="term" value="P:cysteine biosynthetic process from serine"/>
    <property type="evidence" value="ECO:0007669"/>
    <property type="project" value="InterPro"/>
</dbReference>